<keyword evidence="1" id="KW-0812">Transmembrane</keyword>
<name>A0ABQ5QH61_9BACT</name>
<feature type="transmembrane region" description="Helical" evidence="1">
    <location>
        <begin position="6"/>
        <end position="23"/>
    </location>
</feature>
<evidence type="ECO:0000256" key="1">
    <source>
        <dbReference type="SAM" id="Phobius"/>
    </source>
</evidence>
<organism evidence="2 3">
    <name type="scientific">Geothrix limicola</name>
    <dbReference type="NCBI Taxonomy" id="2927978"/>
    <lineage>
        <taxon>Bacteria</taxon>
        <taxon>Pseudomonadati</taxon>
        <taxon>Acidobacteriota</taxon>
        <taxon>Holophagae</taxon>
        <taxon>Holophagales</taxon>
        <taxon>Holophagaceae</taxon>
        <taxon>Geothrix</taxon>
    </lineage>
</organism>
<proteinExistence type="predicted"/>
<dbReference type="RefSeq" id="WP_285575201.1">
    <property type="nucleotide sequence ID" value="NZ_BSDE01000004.1"/>
</dbReference>
<dbReference type="EMBL" id="BSDE01000004">
    <property type="protein sequence ID" value="GLH73710.1"/>
    <property type="molecule type" value="Genomic_DNA"/>
</dbReference>
<evidence type="ECO:0000313" key="3">
    <source>
        <dbReference type="Proteomes" id="UP001165069"/>
    </source>
</evidence>
<accession>A0ABQ5QH61</accession>
<keyword evidence="1" id="KW-0472">Membrane</keyword>
<dbReference type="Proteomes" id="UP001165069">
    <property type="component" value="Unassembled WGS sequence"/>
</dbReference>
<comment type="caution">
    <text evidence="2">The sequence shown here is derived from an EMBL/GenBank/DDBJ whole genome shotgun (WGS) entry which is preliminary data.</text>
</comment>
<keyword evidence="1" id="KW-1133">Transmembrane helix</keyword>
<protein>
    <submittedName>
        <fullName evidence="2">Uncharacterized protein</fullName>
    </submittedName>
</protein>
<evidence type="ECO:0000313" key="2">
    <source>
        <dbReference type="EMBL" id="GLH73710.1"/>
    </source>
</evidence>
<gene>
    <name evidence="2" type="ORF">GETHLI_22120</name>
</gene>
<sequence length="155" mass="17008">MNSVLTGTIILAVVIGLVVFIRSRIAKEWQIQPEDIPQLISKLRVGDTTLAWAQVIAVTDPNLKDSDIALDYSVANGQLEFNWCLLAPKNIEDKSLVIDFMSRNGFTPVEMVAENGCPLIKVTGANIESLANRILSEIYHTGGPLTLIGEGFEWP</sequence>
<reference evidence="2 3" key="1">
    <citation type="journal article" date="2023" name="Antonie Van Leeuwenhoek">
        <title>Mesoterricola silvestris gen. nov., sp. nov., Mesoterricola sediminis sp. nov., Geothrix oryzae sp. nov., Geothrix edaphica sp. nov., Geothrix rubra sp. nov., and Geothrix limicola sp. nov., six novel members of Acidobacteriota isolated from soils.</title>
        <authorList>
            <person name="Itoh H."/>
            <person name="Sugisawa Y."/>
            <person name="Mise K."/>
            <person name="Xu Z."/>
            <person name="Kuniyasu M."/>
            <person name="Ushijima N."/>
            <person name="Kawano K."/>
            <person name="Kobayashi E."/>
            <person name="Shiratori Y."/>
            <person name="Masuda Y."/>
            <person name="Senoo K."/>
        </authorList>
    </citation>
    <scope>NUCLEOTIDE SEQUENCE [LARGE SCALE GENOMIC DNA]</scope>
    <source>
        <strain evidence="2 3">Red804</strain>
    </source>
</reference>
<keyword evidence="3" id="KW-1185">Reference proteome</keyword>